<feature type="non-terminal residue" evidence="3">
    <location>
        <position position="1"/>
    </location>
</feature>
<dbReference type="PANTHER" id="PTHR32063:SF17">
    <property type="entry name" value="CATION EFFLUX SYSTEM PROTEIN"/>
    <property type="match status" value="1"/>
</dbReference>
<feature type="transmembrane region" description="Helical" evidence="2">
    <location>
        <begin position="365"/>
        <end position="386"/>
    </location>
</feature>
<dbReference type="Proteomes" id="UP001216674">
    <property type="component" value="Unassembled WGS sequence"/>
</dbReference>
<dbReference type="Pfam" id="PF00873">
    <property type="entry name" value="ACR_tran"/>
    <property type="match status" value="1"/>
</dbReference>
<dbReference type="Gene3D" id="1.20.1640.10">
    <property type="entry name" value="Multidrug efflux transporter AcrB transmembrane domain"/>
    <property type="match status" value="1"/>
</dbReference>
<dbReference type="InterPro" id="IPR027463">
    <property type="entry name" value="AcrB_DN_DC_subdom"/>
</dbReference>
<keyword evidence="2" id="KW-1133">Transmembrane helix</keyword>
<proteinExistence type="predicted"/>
<gene>
    <name evidence="3" type="ORF">P3W85_02060</name>
</gene>
<dbReference type="InterPro" id="IPR001036">
    <property type="entry name" value="Acrflvin-R"/>
</dbReference>
<evidence type="ECO:0000313" key="4">
    <source>
        <dbReference type="Proteomes" id="UP001216674"/>
    </source>
</evidence>
<dbReference type="SUPFAM" id="SSF82866">
    <property type="entry name" value="Multidrug efflux transporter AcrB transmembrane domain"/>
    <property type="match status" value="1"/>
</dbReference>
<reference evidence="3 4" key="1">
    <citation type="submission" date="2023-03" db="EMBL/GenBank/DDBJ databases">
        <title>Draft assemblies of triclosan tolerant bacteria isolated from returned activated sludge.</title>
        <authorList>
            <person name="Van Hamelsveld S."/>
        </authorList>
    </citation>
    <scope>NUCLEOTIDE SEQUENCE [LARGE SCALE GENOMIC DNA]</scope>
    <source>
        <strain evidence="3 4">GW210010_S58</strain>
    </source>
</reference>
<dbReference type="EMBL" id="JARJLM010000034">
    <property type="protein sequence ID" value="MDF3831748.1"/>
    <property type="molecule type" value="Genomic_DNA"/>
</dbReference>
<sequence>LDEGSLWLQVQMPPGITLERASEMASELRKVTREFPEVSYVVTQTGRNDDGTDYWTPSHIEASVGLHPYRTWASGMTKQQLIDKLSARYARMPGYTVGFMQPMIDGVQDKLSGAHSDLVVKVFGDDLGDVRRVAGEVAATLRGVPGAADVAVDVEPPLPNLKIDLDRAAAARYGINAADVAELISTGIGGSPVGQLYVGEKSYDMTVRFPPAMRSSTDTVGALMLTAANGAKVPLAQVARITTVSGESVIVREMARRHIIVRLNVRDRDLSSFLKAAQPAIDRAVSYDHKRIQIEWGGQFENLERAQARLAIILPMTLALMFVLLFAEFRNLRQPALVLLAVPLATIGGLAALHLRGMTLNVSSAVGFIALFGVAVLNGVLMIAQINRLRAQAGMSLREAVIEGAASRMRPVLMTATVAAIGLTPAMLAVGLGSDVQRPLATVVVGGLFTATLLTLLLLPALYYLVEARVERTALRTGKSDIDTEGDAPATHAAGEA</sequence>
<keyword evidence="2" id="KW-0812">Transmembrane</keyword>
<evidence type="ECO:0000313" key="3">
    <source>
        <dbReference type="EMBL" id="MDF3831748.1"/>
    </source>
</evidence>
<dbReference type="Gene3D" id="3.30.2090.10">
    <property type="entry name" value="Multidrug efflux transporter AcrB TolC docking domain, DN and DC subdomains"/>
    <property type="match status" value="1"/>
</dbReference>
<dbReference type="RefSeq" id="WP_276263540.1">
    <property type="nucleotide sequence ID" value="NZ_JARJLM010000034.1"/>
</dbReference>
<evidence type="ECO:0000256" key="2">
    <source>
        <dbReference type="SAM" id="Phobius"/>
    </source>
</evidence>
<protein>
    <submittedName>
        <fullName evidence="3">Efflux RND transporter permease subunit</fullName>
    </submittedName>
</protein>
<dbReference type="SUPFAM" id="SSF82714">
    <property type="entry name" value="Multidrug efflux transporter AcrB TolC docking domain, DN and DC subdomains"/>
    <property type="match status" value="1"/>
</dbReference>
<dbReference type="Gene3D" id="3.30.70.1440">
    <property type="entry name" value="Multidrug efflux transporter AcrB pore domain"/>
    <property type="match status" value="1"/>
</dbReference>
<feature type="transmembrane region" description="Helical" evidence="2">
    <location>
        <begin position="412"/>
        <end position="434"/>
    </location>
</feature>
<keyword evidence="4" id="KW-1185">Reference proteome</keyword>
<dbReference type="PANTHER" id="PTHR32063">
    <property type="match status" value="1"/>
</dbReference>
<keyword evidence="2" id="KW-0472">Membrane</keyword>
<organism evidence="3 4">
    <name type="scientific">Cupriavidus basilensis</name>
    <dbReference type="NCBI Taxonomy" id="68895"/>
    <lineage>
        <taxon>Bacteria</taxon>
        <taxon>Pseudomonadati</taxon>
        <taxon>Pseudomonadota</taxon>
        <taxon>Betaproteobacteria</taxon>
        <taxon>Burkholderiales</taxon>
        <taxon>Burkholderiaceae</taxon>
        <taxon>Cupriavidus</taxon>
    </lineage>
</organism>
<dbReference type="Gene3D" id="3.30.70.1430">
    <property type="entry name" value="Multidrug efflux transporter AcrB pore domain"/>
    <property type="match status" value="1"/>
</dbReference>
<evidence type="ECO:0000256" key="1">
    <source>
        <dbReference type="SAM" id="MobiDB-lite"/>
    </source>
</evidence>
<dbReference type="SUPFAM" id="SSF82693">
    <property type="entry name" value="Multidrug efflux transporter AcrB pore domain, PN1, PN2, PC1 and PC2 subdomains"/>
    <property type="match status" value="1"/>
</dbReference>
<feature type="region of interest" description="Disordered" evidence="1">
    <location>
        <begin position="478"/>
        <end position="497"/>
    </location>
</feature>
<feature type="transmembrane region" description="Helical" evidence="2">
    <location>
        <begin position="440"/>
        <end position="466"/>
    </location>
</feature>
<comment type="caution">
    <text evidence="3">The sequence shown here is derived from an EMBL/GenBank/DDBJ whole genome shotgun (WGS) entry which is preliminary data.</text>
</comment>
<name>A0ABT6AH53_9BURK</name>
<feature type="transmembrane region" description="Helical" evidence="2">
    <location>
        <begin position="336"/>
        <end position="353"/>
    </location>
</feature>
<feature type="transmembrane region" description="Helical" evidence="2">
    <location>
        <begin position="310"/>
        <end position="329"/>
    </location>
</feature>
<accession>A0ABT6AH53</accession>